<dbReference type="RefSeq" id="WP_087131354.1">
    <property type="nucleotide sequence ID" value="NZ_FUKO01000020.1"/>
</dbReference>
<evidence type="ECO:0000256" key="8">
    <source>
        <dbReference type="ARBA" id="ARBA00022777"/>
    </source>
</evidence>
<dbReference type="GO" id="GO:0090563">
    <property type="term" value="F:protein-phosphocysteine-sugar phosphotransferase activity"/>
    <property type="evidence" value="ECO:0007669"/>
    <property type="project" value="TreeGrafter"/>
</dbReference>
<evidence type="ECO:0000256" key="11">
    <source>
        <dbReference type="ARBA" id="ARBA00030962"/>
    </source>
</evidence>
<dbReference type="SUPFAM" id="SSF55804">
    <property type="entry name" value="Phoshotransferase/anion transport protein"/>
    <property type="match status" value="1"/>
</dbReference>
<dbReference type="InterPro" id="IPR002178">
    <property type="entry name" value="PTS_EIIA_type-2_dom"/>
</dbReference>
<proteinExistence type="predicted"/>
<keyword evidence="14" id="KW-1185">Reference proteome</keyword>
<dbReference type="CDD" id="cd00211">
    <property type="entry name" value="PTS_IIA_fru"/>
    <property type="match status" value="1"/>
</dbReference>
<evidence type="ECO:0000256" key="1">
    <source>
        <dbReference type="ARBA" id="ARBA00002434"/>
    </source>
</evidence>
<dbReference type="PROSITE" id="PS00372">
    <property type="entry name" value="PTS_EIIA_TYPE_2_HIS"/>
    <property type="match status" value="1"/>
</dbReference>
<keyword evidence="7" id="KW-0598">Phosphotransferase system</keyword>
<dbReference type="GO" id="GO:0005886">
    <property type="term" value="C:plasma membrane"/>
    <property type="evidence" value="ECO:0007669"/>
    <property type="project" value="TreeGrafter"/>
</dbReference>
<keyword evidence="6 13" id="KW-0808">Transferase</keyword>
<dbReference type="InterPro" id="IPR016152">
    <property type="entry name" value="PTrfase/Anion_transptr"/>
</dbReference>
<feature type="domain" description="PTS EIIA type-2" evidence="12">
    <location>
        <begin position="2"/>
        <end position="141"/>
    </location>
</feature>
<evidence type="ECO:0000313" key="13">
    <source>
        <dbReference type="EMBL" id="SJN34917.1"/>
    </source>
</evidence>
<gene>
    <name evidence="13" type="ORF">FM104_08645</name>
</gene>
<dbReference type="OrthoDB" id="1640042at2"/>
<keyword evidence="8" id="KW-0418">Kinase</keyword>
<keyword evidence="3" id="KW-0813">Transport</keyword>
<evidence type="ECO:0000256" key="4">
    <source>
        <dbReference type="ARBA" id="ARBA00022553"/>
    </source>
</evidence>
<dbReference type="Gene3D" id="3.40.930.10">
    <property type="entry name" value="Mannitol-specific EII, Chain A"/>
    <property type="match status" value="1"/>
</dbReference>
<keyword evidence="5" id="KW-0762">Sugar transport</keyword>
<comment type="function">
    <text evidence="1">The phosphoenolpyruvate-dependent sugar phosphotransferase system (sugar PTS), a major carbohydrate active transport system, catalyzes the phosphorylation of incoming sugar substrates concomitantly with their translocation across the cell membrane. The enzyme II CmtAB PTS system is involved in D-mannitol transport.</text>
</comment>
<sequence length="144" mass="15013">MSVLTLDRVRIHAGSATRDEALQEAADALVAAGAVTGDYLAAMHAREETVSTFMGNGLAIPHGTNDAKDAVLGSALSVVRYDGGVDWAGEQATFVIGIAGKDGEHLEILSQIAILFSDDDDVARLNAASTPEELFELLSAVNES</sequence>
<dbReference type="InterPro" id="IPR050893">
    <property type="entry name" value="Sugar_PTS"/>
</dbReference>
<evidence type="ECO:0000256" key="7">
    <source>
        <dbReference type="ARBA" id="ARBA00022683"/>
    </source>
</evidence>
<dbReference type="AlphaFoldDB" id="A0A1R4JSC2"/>
<reference evidence="13 14" key="1">
    <citation type="submission" date="2017-02" db="EMBL/GenBank/DDBJ databases">
        <authorList>
            <person name="Peterson S.W."/>
        </authorList>
    </citation>
    <scope>NUCLEOTIDE SEQUENCE [LARGE SCALE GENOMIC DNA]</scope>
    <source>
        <strain evidence="13 14">B Mb 05.01</strain>
    </source>
</reference>
<evidence type="ECO:0000256" key="9">
    <source>
        <dbReference type="ARBA" id="ARBA00029908"/>
    </source>
</evidence>
<evidence type="ECO:0000256" key="3">
    <source>
        <dbReference type="ARBA" id="ARBA00022448"/>
    </source>
</evidence>
<dbReference type="GO" id="GO:0009401">
    <property type="term" value="P:phosphoenolpyruvate-dependent sugar phosphotransferase system"/>
    <property type="evidence" value="ECO:0007669"/>
    <property type="project" value="UniProtKB-KW"/>
</dbReference>
<dbReference type="PANTHER" id="PTHR30181">
    <property type="entry name" value="MANNITOL PERMEASE IIC COMPONENT"/>
    <property type="match status" value="1"/>
</dbReference>
<name>A0A1R4JSC2_9MICO</name>
<evidence type="ECO:0000256" key="6">
    <source>
        <dbReference type="ARBA" id="ARBA00022679"/>
    </source>
</evidence>
<dbReference type="PROSITE" id="PS51094">
    <property type="entry name" value="PTS_EIIA_TYPE_2"/>
    <property type="match status" value="1"/>
</dbReference>
<dbReference type="EMBL" id="FUKO01000020">
    <property type="protein sequence ID" value="SJN34917.1"/>
    <property type="molecule type" value="Genomic_DNA"/>
</dbReference>
<organism evidence="13 14">
    <name type="scientific">Microbacterium esteraromaticum</name>
    <dbReference type="NCBI Taxonomy" id="57043"/>
    <lineage>
        <taxon>Bacteria</taxon>
        <taxon>Bacillati</taxon>
        <taxon>Actinomycetota</taxon>
        <taxon>Actinomycetes</taxon>
        <taxon>Micrococcales</taxon>
        <taxon>Microbacteriaceae</taxon>
        <taxon>Microbacterium</taxon>
    </lineage>
</organism>
<evidence type="ECO:0000313" key="14">
    <source>
        <dbReference type="Proteomes" id="UP000196320"/>
    </source>
</evidence>
<dbReference type="Proteomes" id="UP000196320">
    <property type="component" value="Unassembled WGS sequence"/>
</dbReference>
<evidence type="ECO:0000259" key="12">
    <source>
        <dbReference type="PROSITE" id="PS51094"/>
    </source>
</evidence>
<protein>
    <recommendedName>
        <fullName evidence="2">Mannitol-specific phosphotransferase enzyme IIA component</fullName>
    </recommendedName>
    <alternativeName>
        <fullName evidence="10">EIIA</fullName>
    </alternativeName>
    <alternativeName>
        <fullName evidence="11">EIII</fullName>
    </alternativeName>
    <alternativeName>
        <fullName evidence="9">PTS system mannitol-specific EIIA component</fullName>
    </alternativeName>
</protein>
<evidence type="ECO:0000256" key="5">
    <source>
        <dbReference type="ARBA" id="ARBA00022597"/>
    </source>
</evidence>
<dbReference type="GO" id="GO:0016301">
    <property type="term" value="F:kinase activity"/>
    <property type="evidence" value="ECO:0007669"/>
    <property type="project" value="UniProtKB-KW"/>
</dbReference>
<dbReference type="PANTHER" id="PTHR30181:SF2">
    <property type="entry name" value="PTS SYSTEM MANNITOL-SPECIFIC EIICBA COMPONENT"/>
    <property type="match status" value="1"/>
</dbReference>
<accession>A0A1R4JSC2</accession>
<dbReference type="Pfam" id="PF00359">
    <property type="entry name" value="PTS_EIIA_2"/>
    <property type="match status" value="1"/>
</dbReference>
<keyword evidence="4" id="KW-0597">Phosphoprotein</keyword>
<evidence type="ECO:0000256" key="10">
    <source>
        <dbReference type="ARBA" id="ARBA00030956"/>
    </source>
</evidence>
<evidence type="ECO:0000256" key="2">
    <source>
        <dbReference type="ARBA" id="ARBA00014783"/>
    </source>
</evidence>